<protein>
    <submittedName>
        <fullName evidence="1">Uncharacterized protein</fullName>
    </submittedName>
</protein>
<proteinExistence type="predicted"/>
<accession>A0A9Q1JXQ1</accession>
<evidence type="ECO:0000313" key="1">
    <source>
        <dbReference type="EMBL" id="KAJ8432864.1"/>
    </source>
</evidence>
<gene>
    <name evidence="1" type="ORF">Cgig2_033869</name>
</gene>
<dbReference type="EMBL" id="JAKOGI010000578">
    <property type="protein sequence ID" value="KAJ8432864.1"/>
    <property type="molecule type" value="Genomic_DNA"/>
</dbReference>
<keyword evidence="2" id="KW-1185">Reference proteome</keyword>
<name>A0A9Q1JXQ1_9CARY</name>
<evidence type="ECO:0000313" key="2">
    <source>
        <dbReference type="Proteomes" id="UP001153076"/>
    </source>
</evidence>
<comment type="caution">
    <text evidence="1">The sequence shown here is derived from an EMBL/GenBank/DDBJ whole genome shotgun (WGS) entry which is preliminary data.</text>
</comment>
<dbReference type="AlphaFoldDB" id="A0A9Q1JXQ1"/>
<organism evidence="1 2">
    <name type="scientific">Carnegiea gigantea</name>
    <dbReference type="NCBI Taxonomy" id="171969"/>
    <lineage>
        <taxon>Eukaryota</taxon>
        <taxon>Viridiplantae</taxon>
        <taxon>Streptophyta</taxon>
        <taxon>Embryophyta</taxon>
        <taxon>Tracheophyta</taxon>
        <taxon>Spermatophyta</taxon>
        <taxon>Magnoliopsida</taxon>
        <taxon>eudicotyledons</taxon>
        <taxon>Gunneridae</taxon>
        <taxon>Pentapetalae</taxon>
        <taxon>Caryophyllales</taxon>
        <taxon>Cactineae</taxon>
        <taxon>Cactaceae</taxon>
        <taxon>Cactoideae</taxon>
        <taxon>Echinocereeae</taxon>
        <taxon>Carnegiea</taxon>
    </lineage>
</organism>
<sequence>MKVRREVGEARVGAPDIVEGDADRRMFFKGNVEHDYLYVGGNGRLTRRGYKAGAVREGRTLNCDHSMAGAASGGNGGLKGNNKETGMKRASLIILLDHPPSLPYYHSGDRIERSLIETANGGGRGGGGGSDGGDVDDVFLTLEPPLHAAATCVLQQETEHE</sequence>
<reference evidence="1" key="1">
    <citation type="submission" date="2022-04" db="EMBL/GenBank/DDBJ databases">
        <title>Carnegiea gigantea Genome sequencing and assembly v2.</title>
        <authorList>
            <person name="Copetti D."/>
            <person name="Sanderson M.J."/>
            <person name="Burquez A."/>
            <person name="Wojciechowski M.F."/>
        </authorList>
    </citation>
    <scope>NUCLEOTIDE SEQUENCE</scope>
    <source>
        <strain evidence="1">SGP5-SGP5p</strain>
        <tissue evidence="1">Aerial part</tissue>
    </source>
</reference>
<dbReference type="Proteomes" id="UP001153076">
    <property type="component" value="Unassembled WGS sequence"/>
</dbReference>